<dbReference type="Gene3D" id="2.120.10.80">
    <property type="entry name" value="Kelch-type beta propeller"/>
    <property type="match status" value="1"/>
</dbReference>
<dbReference type="Proteomes" id="UP000887540">
    <property type="component" value="Unplaced"/>
</dbReference>
<keyword evidence="2" id="KW-0677">Repeat</keyword>
<dbReference type="WBParaSite" id="ACRNAN_scaffold750.g17675.t1">
    <property type="protein sequence ID" value="ACRNAN_scaffold750.g17675.t1"/>
    <property type="gene ID" value="ACRNAN_scaffold750.g17675"/>
</dbReference>
<proteinExistence type="predicted"/>
<keyword evidence="3" id="KW-1185">Reference proteome</keyword>
<dbReference type="SUPFAM" id="SSF50965">
    <property type="entry name" value="Galactose oxidase, central domain"/>
    <property type="match status" value="1"/>
</dbReference>
<dbReference type="Pfam" id="PF24681">
    <property type="entry name" value="Kelch_KLHDC2_KLHL20_DRC7"/>
    <property type="match status" value="1"/>
</dbReference>
<evidence type="ECO:0000313" key="3">
    <source>
        <dbReference type="Proteomes" id="UP000887540"/>
    </source>
</evidence>
<name>A0A914EEJ8_9BILA</name>
<protein>
    <submittedName>
        <fullName evidence="4">Uncharacterized protein</fullName>
    </submittedName>
</protein>
<dbReference type="GO" id="GO:0032874">
    <property type="term" value="P:positive regulation of stress-activated MAPK cascade"/>
    <property type="evidence" value="ECO:0007669"/>
    <property type="project" value="TreeGrafter"/>
</dbReference>
<evidence type="ECO:0000256" key="1">
    <source>
        <dbReference type="ARBA" id="ARBA00022441"/>
    </source>
</evidence>
<dbReference type="InterPro" id="IPR052125">
    <property type="entry name" value="KLHDC10"/>
</dbReference>
<sequence length="389" mass="45056">MFRTKLSKMFIEALISYAICWDPNPQGEYLVGYIFGGSCDPEGIEMSNKLYKFRIDVEGNLNFEELILESDENCKPTPRCGSSMIMDNEGKLYVIGGADDKCYLIDIWVIDMSQNRLKWKTIEGKNFNMRGRYTHETTLINDKIFMLGGGDGEWSVPFDEIDAFDIKTQEFVKIHTLSDGEHGYPHSRQFHSSVTNENDVYLIGGWSSKKPNSNDTVAYADVWKLSPLMSGNEIYYKWTKTSTNLKMSLFFHTSAITSEGCVYTFGGCIDNKSLYPSNKIQRFWINTPTLKQISMFKTLANNPKVVEEFKKREIERVRNKKQKDIFYQDKMENVTVSMQEVKLENFETDDKNAEDNKLGSKQNDHFLNIRELRQSLPMRLIRLLNVMDN</sequence>
<keyword evidence="1" id="KW-0880">Kelch repeat</keyword>
<dbReference type="InterPro" id="IPR015915">
    <property type="entry name" value="Kelch-typ_b-propeller"/>
</dbReference>
<organism evidence="3 4">
    <name type="scientific">Acrobeloides nanus</name>
    <dbReference type="NCBI Taxonomy" id="290746"/>
    <lineage>
        <taxon>Eukaryota</taxon>
        <taxon>Metazoa</taxon>
        <taxon>Ecdysozoa</taxon>
        <taxon>Nematoda</taxon>
        <taxon>Chromadorea</taxon>
        <taxon>Rhabditida</taxon>
        <taxon>Tylenchina</taxon>
        <taxon>Cephalobomorpha</taxon>
        <taxon>Cephaloboidea</taxon>
        <taxon>Cephalobidae</taxon>
        <taxon>Acrobeloides</taxon>
    </lineage>
</organism>
<dbReference type="PANTHER" id="PTHR46428:SF1">
    <property type="entry name" value="KELCH DOMAIN-CONTAINING PROTEIN 10"/>
    <property type="match status" value="1"/>
</dbReference>
<dbReference type="InterPro" id="IPR011043">
    <property type="entry name" value="Gal_Oxase/kelch_b-propeller"/>
</dbReference>
<dbReference type="AlphaFoldDB" id="A0A914EEJ8"/>
<reference evidence="4" key="1">
    <citation type="submission" date="2022-11" db="UniProtKB">
        <authorList>
            <consortium name="WormBaseParasite"/>
        </authorList>
    </citation>
    <scope>IDENTIFICATION</scope>
</reference>
<evidence type="ECO:0000256" key="2">
    <source>
        <dbReference type="ARBA" id="ARBA00022737"/>
    </source>
</evidence>
<dbReference type="PANTHER" id="PTHR46428">
    <property type="entry name" value="KELCH DOMAIN-CONTAINING PROTEIN 10"/>
    <property type="match status" value="1"/>
</dbReference>
<evidence type="ECO:0000313" key="4">
    <source>
        <dbReference type="WBParaSite" id="ACRNAN_scaffold750.g17675.t1"/>
    </source>
</evidence>
<accession>A0A914EEJ8</accession>